<evidence type="ECO:0000313" key="2">
    <source>
        <dbReference type="EMBL" id="BAS67457.1"/>
    </source>
</evidence>
<dbReference type="STRING" id="1303921.BSEPE_0445"/>
<feature type="signal peptide" evidence="1">
    <location>
        <begin position="1"/>
        <end position="18"/>
    </location>
</feature>
<keyword evidence="3" id="KW-1185">Reference proteome</keyword>
<feature type="chain" id="PRO_5006056037" evidence="1">
    <location>
        <begin position="19"/>
        <end position="111"/>
    </location>
</feature>
<dbReference type="KEGG" id="ebh:BSEPE_0445"/>
<evidence type="ECO:0000256" key="1">
    <source>
        <dbReference type="SAM" id="SignalP"/>
    </source>
</evidence>
<reference evidence="2 3" key="2">
    <citation type="journal article" date="2016" name="ISME J.">
        <title>Heterogeneous composition of key metabolic gene clusters in a vent mussel symbiont population.</title>
        <authorList>
            <person name="Ikuta T."/>
            <person name="Takaki Y."/>
            <person name="Nagai Y."/>
            <person name="Shimamura S."/>
            <person name="Tsuda M."/>
            <person name="Kawagucci S."/>
            <person name="Aoki Y."/>
            <person name="Inoue K."/>
            <person name="Teruya M."/>
            <person name="Satou K."/>
            <person name="Teruya K."/>
            <person name="Shimoji M."/>
            <person name="Tamotsu H."/>
            <person name="Hirano T."/>
            <person name="Maruyama T."/>
            <person name="Yoshida T."/>
        </authorList>
    </citation>
    <scope>NUCLEOTIDE SEQUENCE [LARGE SCALE GENOMIC DNA]</scope>
    <source>
        <strain evidence="2 3">Myojin Knoll</strain>
    </source>
</reference>
<dbReference type="AlphaFoldDB" id="A0A0P0URJ6"/>
<gene>
    <name evidence="2" type="ORF">BSEPE_0445</name>
</gene>
<sequence length="111" mass="12042">MKKILLTTLAVFSLSVQADLLAVDHTHNLNKSVNMGYDAVLKSTKAEVKKAKKVGMLWKTIGGKKGLLAKAKKLHKKGNDKKAIKLLETAKVHAILGQRQAIDQANAGPNF</sequence>
<name>A0A0P0URJ6_9GAMM</name>
<dbReference type="RefSeq" id="WP_066043556.1">
    <property type="nucleotide sequence ID" value="NZ_AP013042.1"/>
</dbReference>
<dbReference type="Proteomes" id="UP000067399">
    <property type="component" value="Chromosome"/>
</dbReference>
<organism evidence="2 3">
    <name type="scientific">endosymbiont of Bathymodiolus septemdierum str. Myojin knoll</name>
    <dbReference type="NCBI Taxonomy" id="1303921"/>
    <lineage>
        <taxon>Bacteria</taxon>
        <taxon>Pseudomonadati</taxon>
        <taxon>Pseudomonadota</taxon>
        <taxon>Gammaproteobacteria</taxon>
        <taxon>sulfur-oxidizing symbionts</taxon>
    </lineage>
</organism>
<protein>
    <submittedName>
        <fullName evidence="2">Uncharacterized protein</fullName>
    </submittedName>
</protein>
<proteinExistence type="predicted"/>
<evidence type="ECO:0000313" key="3">
    <source>
        <dbReference type="Proteomes" id="UP000067399"/>
    </source>
</evidence>
<reference evidence="2 3" key="1">
    <citation type="journal article" date="2000" name="Mar. Ecol. Prog. Ser.">
        <title>Phylogenetic characterization of endosymbionts in three hydrothermal vent mussels: influence on host distributions.</title>
        <authorList>
            <person name="Fujiwara Y."/>
            <person name="Takai K."/>
            <person name="Uematsu K."/>
            <person name="Tsuchida S."/>
            <person name="Hunt J.C."/>
            <person name="Hashimoto J."/>
        </authorList>
    </citation>
    <scope>NUCLEOTIDE SEQUENCE [LARGE SCALE GENOMIC DNA]</scope>
    <source>
        <strain evidence="2 3">Myojin Knoll</strain>
    </source>
</reference>
<accession>A0A0P0URJ6</accession>
<dbReference type="EMBL" id="AP013042">
    <property type="protein sequence ID" value="BAS67457.1"/>
    <property type="molecule type" value="Genomic_DNA"/>
</dbReference>
<dbReference type="OrthoDB" id="5768779at2"/>
<keyword evidence="1" id="KW-0732">Signal</keyword>